<dbReference type="Gene3D" id="3.90.180.10">
    <property type="entry name" value="Medium-chain alcohol dehydrogenases, catalytic domain"/>
    <property type="match status" value="1"/>
</dbReference>
<dbReference type="PANTHER" id="PTHR43677:SF4">
    <property type="entry name" value="QUINONE OXIDOREDUCTASE-LIKE PROTEIN 2"/>
    <property type="match status" value="1"/>
</dbReference>
<feature type="domain" description="Alcohol dehydrogenase-like N-terminal" evidence="1">
    <location>
        <begin position="34"/>
        <end position="147"/>
    </location>
</feature>
<dbReference type="Gene3D" id="3.40.50.720">
    <property type="entry name" value="NAD(P)-binding Rossmann-like Domain"/>
    <property type="match status" value="1"/>
</dbReference>
<dbReference type="InterPro" id="IPR051397">
    <property type="entry name" value="Zn-ADH-like_protein"/>
</dbReference>
<dbReference type="GO" id="GO:0005739">
    <property type="term" value="C:mitochondrion"/>
    <property type="evidence" value="ECO:0007669"/>
    <property type="project" value="TreeGrafter"/>
</dbReference>
<dbReference type="Pfam" id="PF08240">
    <property type="entry name" value="ADH_N"/>
    <property type="match status" value="1"/>
</dbReference>
<dbReference type="GO" id="GO:0016491">
    <property type="term" value="F:oxidoreductase activity"/>
    <property type="evidence" value="ECO:0007669"/>
    <property type="project" value="TreeGrafter"/>
</dbReference>
<reference evidence="2" key="1">
    <citation type="journal article" date="2020" name="Stud. Mycol.">
        <title>101 Dothideomycetes genomes: a test case for predicting lifestyles and emergence of pathogens.</title>
        <authorList>
            <person name="Haridas S."/>
            <person name="Albert R."/>
            <person name="Binder M."/>
            <person name="Bloem J."/>
            <person name="Labutti K."/>
            <person name="Salamov A."/>
            <person name="Andreopoulos B."/>
            <person name="Baker S."/>
            <person name="Barry K."/>
            <person name="Bills G."/>
            <person name="Bluhm B."/>
            <person name="Cannon C."/>
            <person name="Castanera R."/>
            <person name="Culley D."/>
            <person name="Daum C."/>
            <person name="Ezra D."/>
            <person name="Gonzalez J."/>
            <person name="Henrissat B."/>
            <person name="Kuo A."/>
            <person name="Liang C."/>
            <person name="Lipzen A."/>
            <person name="Lutzoni F."/>
            <person name="Magnuson J."/>
            <person name="Mondo S."/>
            <person name="Nolan M."/>
            <person name="Ohm R."/>
            <person name="Pangilinan J."/>
            <person name="Park H.-J."/>
            <person name="Ramirez L."/>
            <person name="Alfaro M."/>
            <person name="Sun H."/>
            <person name="Tritt A."/>
            <person name="Yoshinaga Y."/>
            <person name="Zwiers L.-H."/>
            <person name="Turgeon B."/>
            <person name="Goodwin S."/>
            <person name="Spatafora J."/>
            <person name="Crous P."/>
            <person name="Grigoriev I."/>
        </authorList>
    </citation>
    <scope>NUCLEOTIDE SEQUENCE</scope>
    <source>
        <strain evidence="2">ATCC 36951</strain>
    </source>
</reference>
<organism evidence="2 3">
    <name type="scientific">Zasmidium cellare ATCC 36951</name>
    <dbReference type="NCBI Taxonomy" id="1080233"/>
    <lineage>
        <taxon>Eukaryota</taxon>
        <taxon>Fungi</taxon>
        <taxon>Dikarya</taxon>
        <taxon>Ascomycota</taxon>
        <taxon>Pezizomycotina</taxon>
        <taxon>Dothideomycetes</taxon>
        <taxon>Dothideomycetidae</taxon>
        <taxon>Mycosphaerellales</taxon>
        <taxon>Mycosphaerellaceae</taxon>
        <taxon>Zasmidium</taxon>
    </lineage>
</organism>
<sequence>MTSSLPAEHKALFVESIDQPIVVKTLPTPQPFHGSAIVKVLAADIISYHREIYNGQRNYAFPKPLIPGSSCVGKIAAVGPDSTALSPGQLVVVDCVTRSRDNPADLFLSAINDGLSDGSKKLMSEVWRDGAFAEYQRVPLENCISLNEERLCRELGYSYAQLMYISHMLVAYGGLRDVGLEPGQTVVICPATGGFGGAGVHVAAAMGARVVAMGRNEVELKRIKETIESTMPYSAGIETIKITGDEAADTASLQQLGGTIDAILDLKPVDAAQSTHTKSAVAALKYAGRVSLMGLADVTSSPKIRWQIIGKDIMLKGKLMYSRDDMIQFVRMMERGLFPKGEALAEVKSFGLEEHAAALDEAAAWTGLGKAVVFEP</sequence>
<evidence type="ECO:0000313" key="3">
    <source>
        <dbReference type="Proteomes" id="UP000799537"/>
    </source>
</evidence>
<name>A0A6A6D572_ZASCE</name>
<dbReference type="Proteomes" id="UP000799537">
    <property type="component" value="Unassembled WGS sequence"/>
</dbReference>
<proteinExistence type="predicted"/>
<dbReference type="InterPro" id="IPR013154">
    <property type="entry name" value="ADH-like_N"/>
</dbReference>
<dbReference type="SUPFAM" id="SSF51735">
    <property type="entry name" value="NAD(P)-binding Rossmann-fold domains"/>
    <property type="match status" value="1"/>
</dbReference>
<dbReference type="SUPFAM" id="SSF50129">
    <property type="entry name" value="GroES-like"/>
    <property type="match status" value="1"/>
</dbReference>
<dbReference type="GeneID" id="54564431"/>
<dbReference type="OrthoDB" id="5407715at2759"/>
<dbReference type="EMBL" id="ML993579">
    <property type="protein sequence ID" value="KAF2174283.1"/>
    <property type="molecule type" value="Genomic_DNA"/>
</dbReference>
<accession>A0A6A6D572</accession>
<dbReference type="RefSeq" id="XP_033675172.1">
    <property type="nucleotide sequence ID" value="XM_033811159.1"/>
</dbReference>
<protein>
    <recommendedName>
        <fullName evidence="1">Alcohol dehydrogenase-like N-terminal domain-containing protein</fullName>
    </recommendedName>
</protein>
<gene>
    <name evidence="2" type="ORF">M409DRAFT_49141</name>
</gene>
<dbReference type="InterPro" id="IPR036291">
    <property type="entry name" value="NAD(P)-bd_dom_sf"/>
</dbReference>
<evidence type="ECO:0000313" key="2">
    <source>
        <dbReference type="EMBL" id="KAF2174283.1"/>
    </source>
</evidence>
<evidence type="ECO:0000259" key="1">
    <source>
        <dbReference type="Pfam" id="PF08240"/>
    </source>
</evidence>
<dbReference type="CDD" id="cd05188">
    <property type="entry name" value="MDR"/>
    <property type="match status" value="1"/>
</dbReference>
<dbReference type="PANTHER" id="PTHR43677">
    <property type="entry name" value="SHORT-CHAIN DEHYDROGENASE/REDUCTASE"/>
    <property type="match status" value="1"/>
</dbReference>
<dbReference type="AlphaFoldDB" id="A0A6A6D572"/>
<dbReference type="InterPro" id="IPR011032">
    <property type="entry name" value="GroES-like_sf"/>
</dbReference>
<keyword evidence="3" id="KW-1185">Reference proteome</keyword>